<keyword evidence="1" id="KW-0175">Coiled coil</keyword>
<dbReference type="RefSeq" id="WP_131905570.1">
    <property type="nucleotide sequence ID" value="NZ_BAAAFU010000004.1"/>
</dbReference>
<dbReference type="AlphaFoldDB" id="A0A4R1EZD6"/>
<comment type="caution">
    <text evidence="2">The sequence shown here is derived from an EMBL/GenBank/DDBJ whole genome shotgun (WGS) entry which is preliminary data.</text>
</comment>
<dbReference type="Proteomes" id="UP000294887">
    <property type="component" value="Unassembled WGS sequence"/>
</dbReference>
<proteinExistence type="predicted"/>
<dbReference type="OrthoDB" id="8548296at2"/>
<keyword evidence="3" id="KW-1185">Reference proteome</keyword>
<evidence type="ECO:0000313" key="3">
    <source>
        <dbReference type="Proteomes" id="UP000294887"/>
    </source>
</evidence>
<accession>A0A4R1EZD6</accession>
<reference evidence="2 3" key="1">
    <citation type="submission" date="2019-03" db="EMBL/GenBank/DDBJ databases">
        <title>Genomic Encyclopedia of Type Strains, Phase IV (KMG-IV): sequencing the most valuable type-strain genomes for metagenomic binning, comparative biology and taxonomic classification.</title>
        <authorList>
            <person name="Goeker M."/>
        </authorList>
    </citation>
    <scope>NUCLEOTIDE SEQUENCE [LARGE SCALE GENOMIC DNA]</scope>
    <source>
        <strain evidence="2 3">DSM 24830</strain>
    </source>
</reference>
<evidence type="ECO:0000313" key="2">
    <source>
        <dbReference type="EMBL" id="TCJ87276.1"/>
    </source>
</evidence>
<evidence type="ECO:0000256" key="1">
    <source>
        <dbReference type="SAM" id="Coils"/>
    </source>
</evidence>
<sequence>MAATKKAISNKEINEELKELQDKYNDLVELLKAKGSEKKDDIKSEMASKLEGLQNTTEEGLKEVYEKGTEGVEAVSGRIKQNPVASILVAFGVGYVLSKVSSNK</sequence>
<dbReference type="EMBL" id="SMFQ01000003">
    <property type="protein sequence ID" value="TCJ87276.1"/>
    <property type="molecule type" value="Genomic_DNA"/>
</dbReference>
<dbReference type="Gene3D" id="1.20.120.20">
    <property type="entry name" value="Apolipoprotein"/>
    <property type="match status" value="1"/>
</dbReference>
<name>A0A4R1EZD6_9GAMM</name>
<feature type="coiled-coil region" evidence="1">
    <location>
        <begin position="3"/>
        <end position="37"/>
    </location>
</feature>
<protein>
    <submittedName>
        <fullName evidence="2">ElaB/YqjD/DUF883 family membrane-anchored ribosome-binding protein</fullName>
    </submittedName>
</protein>
<organism evidence="2 3">
    <name type="scientific">Cocleimonas flava</name>
    <dbReference type="NCBI Taxonomy" id="634765"/>
    <lineage>
        <taxon>Bacteria</taxon>
        <taxon>Pseudomonadati</taxon>
        <taxon>Pseudomonadota</taxon>
        <taxon>Gammaproteobacteria</taxon>
        <taxon>Thiotrichales</taxon>
        <taxon>Thiotrichaceae</taxon>
        <taxon>Cocleimonas</taxon>
    </lineage>
</organism>
<gene>
    <name evidence="2" type="ORF">EV695_1784</name>
</gene>